<evidence type="ECO:0000313" key="2">
    <source>
        <dbReference type="Proteomes" id="UP000021369"/>
    </source>
</evidence>
<accession>A0A011UKC8</accession>
<dbReference type="Proteomes" id="UP000021369">
    <property type="component" value="Unassembled WGS sequence"/>
</dbReference>
<dbReference type="EMBL" id="JEOB01000001">
    <property type="protein sequence ID" value="EXM41074.1"/>
    <property type="molecule type" value="Genomic_DNA"/>
</dbReference>
<proteinExistence type="predicted"/>
<sequence length="61" mass="7185">MIMEKTFFISKSASSEEYSAPAYDRFQRIEKLNLLVDSGWVIKSFKCDAHEEYFILEKADQ</sequence>
<evidence type="ECO:0000313" key="1">
    <source>
        <dbReference type="EMBL" id="EXM41074.1"/>
    </source>
</evidence>
<comment type="caution">
    <text evidence="1">The sequence shown here is derived from an EMBL/GenBank/DDBJ whole genome shotgun (WGS) entry which is preliminary data.</text>
</comment>
<dbReference type="AlphaFoldDB" id="A0A011UKC8"/>
<name>A0A011UKC8_RUMAL</name>
<protein>
    <submittedName>
        <fullName evidence="1">Uncharacterized protein</fullName>
    </submittedName>
</protein>
<gene>
    <name evidence="1" type="ORF">RASY3_03730</name>
</gene>
<dbReference type="PATRIC" id="fig|1341156.4.peg.466"/>
<keyword evidence="2" id="KW-1185">Reference proteome</keyword>
<reference evidence="1 2" key="1">
    <citation type="submission" date="2013-06" db="EMBL/GenBank/DDBJ databases">
        <title>Rumen cellulosomics: divergent fiber-degrading strategies revealed by comparative genome-wide analysis of six Ruminococcal strains.</title>
        <authorList>
            <person name="Dassa B."/>
            <person name="Borovok I."/>
            <person name="Lamed R."/>
            <person name="Flint H."/>
            <person name="Yeoman C.J."/>
            <person name="White B."/>
            <person name="Bayer E.A."/>
        </authorList>
    </citation>
    <scope>NUCLEOTIDE SEQUENCE [LARGE SCALE GENOMIC DNA]</scope>
    <source>
        <strain evidence="1 2">SY3</strain>
    </source>
</reference>
<organism evidence="1 2">
    <name type="scientific">Ruminococcus albus SY3</name>
    <dbReference type="NCBI Taxonomy" id="1341156"/>
    <lineage>
        <taxon>Bacteria</taxon>
        <taxon>Bacillati</taxon>
        <taxon>Bacillota</taxon>
        <taxon>Clostridia</taxon>
        <taxon>Eubacteriales</taxon>
        <taxon>Oscillospiraceae</taxon>
        <taxon>Ruminococcus</taxon>
    </lineage>
</organism>